<organism evidence="8 9">
    <name type="scientific">Pseudomonas zeae</name>
    <dbReference type="NCBI Taxonomy" id="2745510"/>
    <lineage>
        <taxon>Bacteria</taxon>
        <taxon>Pseudomonadati</taxon>
        <taxon>Pseudomonadota</taxon>
        <taxon>Gammaproteobacteria</taxon>
        <taxon>Pseudomonadales</taxon>
        <taxon>Pseudomonadaceae</taxon>
        <taxon>Pseudomonas</taxon>
    </lineage>
</organism>
<accession>A0A9E6NN92</accession>
<dbReference type="PROSITE" id="PS50283">
    <property type="entry name" value="NA_SOLUT_SYMP_3"/>
    <property type="match status" value="1"/>
</dbReference>
<dbReference type="PANTHER" id="PTHR11819">
    <property type="entry name" value="SOLUTE CARRIER FAMILY 5"/>
    <property type="match status" value="1"/>
</dbReference>
<dbReference type="NCBIfam" id="TIGR00813">
    <property type="entry name" value="sss"/>
    <property type="match status" value="1"/>
</dbReference>
<evidence type="ECO:0000313" key="8">
    <source>
        <dbReference type="EMBL" id="QXI11238.1"/>
    </source>
</evidence>
<feature type="transmembrane region" description="Helical" evidence="7">
    <location>
        <begin position="194"/>
        <end position="214"/>
    </location>
</feature>
<dbReference type="Gene3D" id="1.20.1730.10">
    <property type="entry name" value="Sodium/glucose cotransporter"/>
    <property type="match status" value="1"/>
</dbReference>
<gene>
    <name evidence="8" type="ORF">HU754_026190</name>
</gene>
<feature type="transmembrane region" description="Helical" evidence="7">
    <location>
        <begin position="409"/>
        <end position="429"/>
    </location>
</feature>
<feature type="transmembrane region" description="Helical" evidence="7">
    <location>
        <begin position="465"/>
        <end position="485"/>
    </location>
</feature>
<dbReference type="InterPro" id="IPR001734">
    <property type="entry name" value="Na/solute_symporter"/>
</dbReference>
<evidence type="ECO:0000256" key="4">
    <source>
        <dbReference type="ARBA" id="ARBA00022989"/>
    </source>
</evidence>
<dbReference type="CDD" id="cd10328">
    <property type="entry name" value="SLC5sbd_YidK"/>
    <property type="match status" value="1"/>
</dbReference>
<feature type="transmembrane region" description="Helical" evidence="7">
    <location>
        <begin position="284"/>
        <end position="309"/>
    </location>
</feature>
<dbReference type="PANTHER" id="PTHR11819:SF195">
    <property type="entry name" value="SODIUM_GLUCOSE COTRANSPORTER 4"/>
    <property type="match status" value="1"/>
</dbReference>
<sequence length="585" mass="63706">MNTSLFTFLSMLFFTGLVAAISWSFTRKAKDVGAHGYFMASGGLNGWFIAGSMMLTNLSIDQLIGLNGDSYAHNLSSMAWEATAAVSTIALALFFLPRYMRGGFSTLPEFIEKRYDVTTRRLVSALMVATYTLVLNPASLYLGAITFNQIFDLQGILEWSYPATISLLIVSTGVIGAAYAVLGGLRAVAVSDTLNGIGLLVVVILIPIIGLWTLGQGDVLSGAQAIMQDSPEKLNAIGGPQDKVPFGAIFTGMIVANLFYWCTNQAIVQKSMAAKNLAEGQKGVLLSGCLKLLVPLAMLMPGVIAWHLFRDQPLSNSDMAYPALVSVLMPWWMKGFFVAVIFGTVMSHFNAIINGTATLLTYDFYKPLRPLGDDQALVRFGKRVSILAALVSLVVAPMLMYAPEGIYAVLRRFTGFFNMPIIAIMLFGFFNARGGAFPAKLVLGLHALCYAVFVLGLKIDVRLGISFIHVMGIMFALEMLILIALRKRYSRPEPYVVQTSSRIMDLTPWRHAGSFSIVLLGALVSIYLTFSPLGVASANGPSSWYVPLLATVWVVALAAMSVVRRRWRQREPDAKSSLPTCEVQS</sequence>
<feature type="transmembrane region" description="Helical" evidence="7">
    <location>
        <begin position="383"/>
        <end position="403"/>
    </location>
</feature>
<evidence type="ECO:0000256" key="6">
    <source>
        <dbReference type="RuleBase" id="RU362091"/>
    </source>
</evidence>
<reference evidence="8" key="1">
    <citation type="journal article" date="2020" name="Microorganisms">
        <title>Reliable Identification of Environmental Pseudomonas Isolates Using the rpoD Gene.</title>
        <authorList>
            <consortium name="The Broad Institute Genome Sequencing Platform"/>
            <person name="Girard L."/>
            <person name="Lood C."/>
            <person name="Rokni-Zadeh H."/>
            <person name="van Noort V."/>
            <person name="Lavigne R."/>
            <person name="De Mot R."/>
        </authorList>
    </citation>
    <scope>NUCLEOTIDE SEQUENCE</scope>
    <source>
        <strain evidence="8">OE 48.2</strain>
    </source>
</reference>
<feature type="transmembrane region" description="Helical" evidence="7">
    <location>
        <begin position="37"/>
        <end position="58"/>
    </location>
</feature>
<name>A0A9E6NN92_9PSED</name>
<evidence type="ECO:0000256" key="5">
    <source>
        <dbReference type="ARBA" id="ARBA00023136"/>
    </source>
</evidence>
<protein>
    <submittedName>
        <fullName evidence="8">Solute:sodium symporter family transporter</fullName>
    </submittedName>
</protein>
<dbReference type="AlphaFoldDB" id="A0A9E6NN92"/>
<feature type="transmembrane region" description="Helical" evidence="7">
    <location>
        <begin position="512"/>
        <end position="530"/>
    </location>
</feature>
<dbReference type="NCBIfam" id="NF007790">
    <property type="entry name" value="PRK10484.1"/>
    <property type="match status" value="1"/>
</dbReference>
<feature type="transmembrane region" description="Helical" evidence="7">
    <location>
        <begin position="6"/>
        <end position="25"/>
    </location>
</feature>
<evidence type="ECO:0000256" key="3">
    <source>
        <dbReference type="ARBA" id="ARBA00022692"/>
    </source>
</evidence>
<evidence type="ECO:0000313" key="9">
    <source>
        <dbReference type="Proteomes" id="UP000627092"/>
    </source>
</evidence>
<dbReference type="Proteomes" id="UP000627092">
    <property type="component" value="Chromosome"/>
</dbReference>
<evidence type="ECO:0000256" key="2">
    <source>
        <dbReference type="ARBA" id="ARBA00006434"/>
    </source>
</evidence>
<evidence type="ECO:0000256" key="7">
    <source>
        <dbReference type="SAM" id="Phobius"/>
    </source>
</evidence>
<evidence type="ECO:0000256" key="1">
    <source>
        <dbReference type="ARBA" id="ARBA00004141"/>
    </source>
</evidence>
<feature type="transmembrane region" description="Helical" evidence="7">
    <location>
        <begin position="244"/>
        <end position="263"/>
    </location>
</feature>
<feature type="transmembrane region" description="Helical" evidence="7">
    <location>
        <begin position="78"/>
        <end position="96"/>
    </location>
</feature>
<feature type="transmembrane region" description="Helical" evidence="7">
    <location>
        <begin position="542"/>
        <end position="563"/>
    </location>
</feature>
<dbReference type="RefSeq" id="WP_186624031.1">
    <property type="nucleotide sequence ID" value="NZ_CP077090.1"/>
</dbReference>
<feature type="transmembrane region" description="Helical" evidence="7">
    <location>
        <begin position="122"/>
        <end position="147"/>
    </location>
</feature>
<dbReference type="InterPro" id="IPR038377">
    <property type="entry name" value="Na/Glc_symporter_sf"/>
</dbReference>
<keyword evidence="5 7" id="KW-0472">Membrane</keyword>
<dbReference type="EMBL" id="CP077090">
    <property type="protein sequence ID" value="QXI11238.1"/>
    <property type="molecule type" value="Genomic_DNA"/>
</dbReference>
<comment type="subcellular location">
    <subcellularLocation>
        <location evidence="1">Membrane</location>
        <topology evidence="1">Multi-pass membrane protein</topology>
    </subcellularLocation>
</comment>
<dbReference type="Pfam" id="PF00474">
    <property type="entry name" value="SSF"/>
    <property type="match status" value="1"/>
</dbReference>
<dbReference type="KEGG" id="pze:HU754_026190"/>
<comment type="similarity">
    <text evidence="2 6">Belongs to the sodium:solute symporter (SSF) (TC 2.A.21) family.</text>
</comment>
<dbReference type="GO" id="GO:0005886">
    <property type="term" value="C:plasma membrane"/>
    <property type="evidence" value="ECO:0007669"/>
    <property type="project" value="TreeGrafter"/>
</dbReference>
<reference evidence="8" key="2">
    <citation type="journal article" date="2021" name="Microorganisms">
        <title>The Ever-Expanding Pseudomonas Genus: Description of 43 New Species and Partition of the Pseudomonas putida Group.</title>
        <authorList>
            <person name="Girard L."/>
            <person name="Lood C."/>
            <person name="Hofte M."/>
            <person name="Vandamme P."/>
            <person name="Rokni-Zadeh H."/>
            <person name="van Noort V."/>
            <person name="Lavigne R."/>
            <person name="De Mot R."/>
        </authorList>
    </citation>
    <scope>NUCLEOTIDE SEQUENCE</scope>
    <source>
        <strain evidence="8">OE 48.2</strain>
    </source>
</reference>
<feature type="transmembrane region" description="Helical" evidence="7">
    <location>
        <begin position="441"/>
        <end position="459"/>
    </location>
</feature>
<keyword evidence="4 7" id="KW-1133">Transmembrane helix</keyword>
<feature type="transmembrane region" description="Helical" evidence="7">
    <location>
        <begin position="159"/>
        <end position="182"/>
    </location>
</feature>
<keyword evidence="3 7" id="KW-0812">Transmembrane</keyword>
<proteinExistence type="inferred from homology"/>
<dbReference type="GO" id="GO:0005412">
    <property type="term" value="F:D-glucose:sodium symporter activity"/>
    <property type="evidence" value="ECO:0007669"/>
    <property type="project" value="TreeGrafter"/>
</dbReference>